<dbReference type="EMBL" id="UINC01147820">
    <property type="protein sequence ID" value="SVD39364.1"/>
    <property type="molecule type" value="Genomic_DNA"/>
</dbReference>
<evidence type="ECO:0000313" key="1">
    <source>
        <dbReference type="EMBL" id="SVD39364.1"/>
    </source>
</evidence>
<accession>A0A382UYP9</accession>
<name>A0A382UYP9_9ZZZZ</name>
<reference evidence="1" key="1">
    <citation type="submission" date="2018-05" db="EMBL/GenBank/DDBJ databases">
        <authorList>
            <person name="Lanie J.A."/>
            <person name="Ng W.-L."/>
            <person name="Kazmierczak K.M."/>
            <person name="Andrzejewski T.M."/>
            <person name="Davidsen T.M."/>
            <person name="Wayne K.J."/>
            <person name="Tettelin H."/>
            <person name="Glass J.I."/>
            <person name="Rusch D."/>
            <person name="Podicherti R."/>
            <person name="Tsui H.-C.T."/>
            <person name="Winkler M.E."/>
        </authorList>
    </citation>
    <scope>NUCLEOTIDE SEQUENCE</scope>
</reference>
<dbReference type="AlphaFoldDB" id="A0A382UYP9"/>
<organism evidence="1">
    <name type="scientific">marine metagenome</name>
    <dbReference type="NCBI Taxonomy" id="408172"/>
    <lineage>
        <taxon>unclassified sequences</taxon>
        <taxon>metagenomes</taxon>
        <taxon>ecological metagenomes</taxon>
    </lineage>
</organism>
<proteinExistence type="predicted"/>
<gene>
    <name evidence="1" type="ORF">METZ01_LOCUS392218</name>
</gene>
<sequence length="46" mass="5467">MQEIKHIFKRPEDAHVISLLIHEGTIKLKSLHKYLEDEITAIHYVE</sequence>
<protein>
    <submittedName>
        <fullName evidence="1">Uncharacterized protein</fullName>
    </submittedName>
</protein>